<evidence type="ECO:0000256" key="13">
    <source>
        <dbReference type="PIRSR" id="PIRSR001461-2"/>
    </source>
</evidence>
<dbReference type="PIRSF" id="PIRSF001461">
    <property type="entry name" value="RPE"/>
    <property type="match status" value="1"/>
</dbReference>
<dbReference type="AlphaFoldDB" id="A0A511ZLS5"/>
<evidence type="ECO:0000256" key="7">
    <source>
        <dbReference type="ARBA" id="ARBA00013188"/>
    </source>
</evidence>
<keyword evidence="13" id="KW-0464">Manganese</keyword>
<dbReference type="Gene3D" id="3.20.20.70">
    <property type="entry name" value="Aldolase class I"/>
    <property type="match status" value="1"/>
</dbReference>
<dbReference type="NCBIfam" id="NF004076">
    <property type="entry name" value="PRK05581.1-4"/>
    <property type="match status" value="1"/>
</dbReference>
<dbReference type="GO" id="GO:0019323">
    <property type="term" value="P:pentose catabolic process"/>
    <property type="evidence" value="ECO:0007669"/>
    <property type="project" value="UniProtKB-UniRule"/>
</dbReference>
<dbReference type="CDD" id="cd00429">
    <property type="entry name" value="RPE"/>
    <property type="match status" value="1"/>
</dbReference>
<dbReference type="GO" id="GO:0004750">
    <property type="term" value="F:D-ribulose-phosphate 3-epimerase activity"/>
    <property type="evidence" value="ECO:0007669"/>
    <property type="project" value="UniProtKB-UniRule"/>
</dbReference>
<dbReference type="EMBL" id="BJYM01000013">
    <property type="protein sequence ID" value="GEN88376.1"/>
    <property type="molecule type" value="Genomic_DNA"/>
</dbReference>
<comment type="cofactor">
    <cofactor evidence="5">
        <name>Fe(2+)</name>
        <dbReference type="ChEBI" id="CHEBI:29033"/>
    </cofactor>
</comment>
<dbReference type="EC" id="5.1.3.1" evidence="7 10"/>
<dbReference type="InterPro" id="IPR011060">
    <property type="entry name" value="RibuloseP-bd_barrel"/>
</dbReference>
<comment type="cofactor">
    <cofactor evidence="3">
        <name>Co(2+)</name>
        <dbReference type="ChEBI" id="CHEBI:48828"/>
    </cofactor>
</comment>
<evidence type="ECO:0000256" key="14">
    <source>
        <dbReference type="PIRSR" id="PIRSR001461-3"/>
    </source>
</evidence>
<evidence type="ECO:0000256" key="12">
    <source>
        <dbReference type="PIRSR" id="PIRSR001461-1"/>
    </source>
</evidence>
<evidence type="ECO:0000313" key="15">
    <source>
        <dbReference type="EMBL" id="GEN88376.1"/>
    </source>
</evidence>
<evidence type="ECO:0000256" key="1">
    <source>
        <dbReference type="ARBA" id="ARBA00001782"/>
    </source>
</evidence>
<reference evidence="15 16" key="1">
    <citation type="submission" date="2019-07" db="EMBL/GenBank/DDBJ databases">
        <title>Whole genome shotgun sequence of Oceanobacillus sojae NBRC 105379.</title>
        <authorList>
            <person name="Hosoyama A."/>
            <person name="Uohara A."/>
            <person name="Ohji S."/>
            <person name="Ichikawa N."/>
        </authorList>
    </citation>
    <scope>NUCLEOTIDE SEQUENCE [LARGE SCALE GENOMIC DNA]</scope>
    <source>
        <strain evidence="15 16">NBRC 105379</strain>
    </source>
</reference>
<dbReference type="PROSITE" id="PS01086">
    <property type="entry name" value="RIBUL_P_3_EPIMER_2"/>
    <property type="match status" value="1"/>
</dbReference>
<proteinExistence type="inferred from homology"/>
<feature type="binding site" evidence="10 13">
    <location>
        <position position="34"/>
    </location>
    <ligand>
        <name>a divalent metal cation</name>
        <dbReference type="ChEBI" id="CHEBI:60240"/>
    </ligand>
</feature>
<evidence type="ECO:0000256" key="6">
    <source>
        <dbReference type="ARBA" id="ARBA00009541"/>
    </source>
</evidence>
<dbReference type="InterPro" id="IPR026019">
    <property type="entry name" value="Ribul_P_3_epim"/>
</dbReference>
<dbReference type="NCBIfam" id="TIGR01163">
    <property type="entry name" value="rpe"/>
    <property type="match status" value="1"/>
</dbReference>
<comment type="similarity">
    <text evidence="6 10 11">Belongs to the ribulose-phosphate 3-epimerase family.</text>
</comment>
<dbReference type="SUPFAM" id="SSF51366">
    <property type="entry name" value="Ribulose-phoshate binding barrel"/>
    <property type="match status" value="1"/>
</dbReference>
<evidence type="ECO:0000313" key="16">
    <source>
        <dbReference type="Proteomes" id="UP000321558"/>
    </source>
</evidence>
<comment type="pathway">
    <text evidence="10">Carbohydrate degradation.</text>
</comment>
<dbReference type="Pfam" id="PF00834">
    <property type="entry name" value="Ribul_P_3_epim"/>
    <property type="match status" value="1"/>
</dbReference>
<keyword evidence="16" id="KW-1185">Reference proteome</keyword>
<comment type="function">
    <text evidence="10">Catalyzes the reversible epimerization of D-ribulose 5-phosphate to D-xylulose 5-phosphate.</text>
</comment>
<feature type="binding site" evidence="10 14">
    <location>
        <position position="67"/>
    </location>
    <ligand>
        <name>substrate</name>
    </ligand>
</feature>
<keyword evidence="10 11" id="KW-0119">Carbohydrate metabolism</keyword>
<feature type="active site" description="Proton donor" evidence="10 12">
    <location>
        <position position="176"/>
    </location>
</feature>
<name>A0A511ZLS5_9BACI</name>
<dbReference type="OrthoDB" id="1645589at2"/>
<comment type="cofactor">
    <cofactor evidence="4">
        <name>Zn(2+)</name>
        <dbReference type="ChEBI" id="CHEBI:29105"/>
    </cofactor>
</comment>
<dbReference type="InterPro" id="IPR000056">
    <property type="entry name" value="Ribul_P_3_epim-like"/>
</dbReference>
<evidence type="ECO:0000256" key="8">
    <source>
        <dbReference type="ARBA" id="ARBA00022723"/>
    </source>
</evidence>
<keyword evidence="8 10" id="KW-0479">Metal-binding</keyword>
<dbReference type="RefSeq" id="WP_147211333.1">
    <property type="nucleotide sequence ID" value="NZ_BJYM01000013.1"/>
</dbReference>
<feature type="active site" description="Proton acceptor" evidence="10 12">
    <location>
        <position position="36"/>
    </location>
</feature>
<organism evidence="15 16">
    <name type="scientific">Oceanobacillus sojae</name>
    <dbReference type="NCBI Taxonomy" id="582851"/>
    <lineage>
        <taxon>Bacteria</taxon>
        <taxon>Bacillati</taxon>
        <taxon>Bacillota</taxon>
        <taxon>Bacilli</taxon>
        <taxon>Bacillales</taxon>
        <taxon>Bacillaceae</taxon>
        <taxon>Oceanobacillus</taxon>
    </lineage>
</organism>
<comment type="catalytic activity">
    <reaction evidence="1 10 11">
        <text>D-ribulose 5-phosphate = D-xylulose 5-phosphate</text>
        <dbReference type="Rhea" id="RHEA:13677"/>
        <dbReference type="ChEBI" id="CHEBI:57737"/>
        <dbReference type="ChEBI" id="CHEBI:58121"/>
        <dbReference type="EC" id="5.1.3.1"/>
    </reaction>
</comment>
<evidence type="ECO:0000256" key="10">
    <source>
        <dbReference type="HAMAP-Rule" id="MF_02227"/>
    </source>
</evidence>
<dbReference type="HAMAP" id="MF_02227">
    <property type="entry name" value="RPE"/>
    <property type="match status" value="1"/>
</dbReference>
<feature type="binding site" evidence="10 13">
    <location>
        <position position="176"/>
    </location>
    <ligand>
        <name>a divalent metal cation</name>
        <dbReference type="ChEBI" id="CHEBI:60240"/>
    </ligand>
</feature>
<feature type="binding site" evidence="10 14">
    <location>
        <begin position="198"/>
        <end position="199"/>
    </location>
    <ligand>
        <name>substrate</name>
    </ligand>
</feature>
<dbReference type="FunFam" id="3.20.20.70:FF:000004">
    <property type="entry name" value="Ribulose-phosphate 3-epimerase"/>
    <property type="match status" value="1"/>
</dbReference>
<keyword evidence="13" id="KW-0170">Cobalt</keyword>
<gene>
    <name evidence="10" type="primary">rpe</name>
    <name evidence="15" type="ORF">OSO01_31150</name>
</gene>
<evidence type="ECO:0000256" key="5">
    <source>
        <dbReference type="ARBA" id="ARBA00001954"/>
    </source>
</evidence>
<evidence type="ECO:0000256" key="9">
    <source>
        <dbReference type="ARBA" id="ARBA00023235"/>
    </source>
</evidence>
<evidence type="ECO:0000256" key="2">
    <source>
        <dbReference type="ARBA" id="ARBA00001936"/>
    </source>
</evidence>
<keyword evidence="13" id="KW-0862">Zinc</keyword>
<accession>A0A511ZLS5</accession>
<comment type="cofactor">
    <cofactor evidence="2">
        <name>Mn(2+)</name>
        <dbReference type="ChEBI" id="CHEBI:29035"/>
    </cofactor>
</comment>
<feature type="binding site" evidence="10 13">
    <location>
        <position position="67"/>
    </location>
    <ligand>
        <name>a divalent metal cation</name>
        <dbReference type="ChEBI" id="CHEBI:60240"/>
    </ligand>
</feature>
<dbReference type="InterPro" id="IPR013785">
    <property type="entry name" value="Aldolase_TIM"/>
</dbReference>
<feature type="binding site" evidence="10 14">
    <location>
        <begin position="143"/>
        <end position="146"/>
    </location>
    <ligand>
        <name>substrate</name>
    </ligand>
</feature>
<dbReference type="GO" id="GO:0046872">
    <property type="term" value="F:metal ion binding"/>
    <property type="evidence" value="ECO:0007669"/>
    <property type="project" value="UniProtKB-UniRule"/>
</dbReference>
<comment type="caution">
    <text evidence="15">The sequence shown here is derived from an EMBL/GenBank/DDBJ whole genome shotgun (WGS) entry which is preliminary data.</text>
</comment>
<dbReference type="STRING" id="582851.GCA_900162665_01892"/>
<evidence type="ECO:0000256" key="4">
    <source>
        <dbReference type="ARBA" id="ARBA00001947"/>
    </source>
</evidence>
<evidence type="ECO:0000256" key="3">
    <source>
        <dbReference type="ARBA" id="ARBA00001941"/>
    </source>
</evidence>
<dbReference type="GO" id="GO:0006098">
    <property type="term" value="P:pentose-phosphate shunt"/>
    <property type="evidence" value="ECO:0007669"/>
    <property type="project" value="UniProtKB-UniRule"/>
</dbReference>
<dbReference type="PANTHER" id="PTHR11749">
    <property type="entry name" value="RIBULOSE-5-PHOSPHATE-3-EPIMERASE"/>
    <property type="match status" value="1"/>
</dbReference>
<dbReference type="Proteomes" id="UP000321558">
    <property type="component" value="Unassembled WGS sequence"/>
</dbReference>
<feature type="binding site" evidence="10">
    <location>
        <begin position="176"/>
        <end position="178"/>
    </location>
    <ligand>
        <name>substrate</name>
    </ligand>
</feature>
<feature type="binding site" evidence="10 14">
    <location>
        <position position="9"/>
    </location>
    <ligand>
        <name>substrate</name>
    </ligand>
</feature>
<dbReference type="GO" id="GO:0005737">
    <property type="term" value="C:cytoplasm"/>
    <property type="evidence" value="ECO:0007669"/>
    <property type="project" value="UniProtKB-ARBA"/>
</dbReference>
<comment type="cofactor">
    <cofactor evidence="10 13">
        <name>a divalent metal cation</name>
        <dbReference type="ChEBI" id="CHEBI:60240"/>
    </cofactor>
    <text evidence="10 13">Binds 1 divalent metal cation per subunit.</text>
</comment>
<keyword evidence="9 10" id="KW-0413">Isomerase</keyword>
<feature type="binding site" evidence="10 13">
    <location>
        <position position="36"/>
    </location>
    <ligand>
        <name>a divalent metal cation</name>
        <dbReference type="ChEBI" id="CHEBI:60240"/>
    </ligand>
</feature>
<evidence type="ECO:0000256" key="11">
    <source>
        <dbReference type="PIRNR" id="PIRNR001461"/>
    </source>
</evidence>
<feature type="binding site" evidence="14">
    <location>
        <position position="178"/>
    </location>
    <ligand>
        <name>substrate</name>
    </ligand>
</feature>
<sequence>MKKQILAPSILNADFLHLSSEIDIAEKGGAEFLHLDVIDGIFAPSISFGANIIYSIRTYTDLFLDVHLMIKNPSQYIADFVHAGADSITVHAEGAIHLHRLIYQIKEHGIKAGVALNPATPISLIEPILSDIDMVLLMTVNPGFGGQPFIKEVLSKITMLSHLKSSRAYSFAIEVDGGITPQEALWCSQRGANIFVVGSYIYYKATETEKLQAMKNIKKSLETGDSK</sequence>
<protein>
    <recommendedName>
        <fullName evidence="7 10">Ribulose-phosphate 3-epimerase</fullName>
        <ecNumber evidence="7 10">5.1.3.1</ecNumber>
    </recommendedName>
</protein>